<dbReference type="SUPFAM" id="SSF49503">
    <property type="entry name" value="Cupredoxins"/>
    <property type="match status" value="3"/>
</dbReference>
<dbReference type="InterPro" id="IPR045087">
    <property type="entry name" value="Cu-oxidase_fam"/>
</dbReference>
<name>A0AAD9SN96_PHOAM</name>
<feature type="chain" id="PRO_5042210236" evidence="7">
    <location>
        <begin position="19"/>
        <end position="558"/>
    </location>
</feature>
<organism evidence="11 12">
    <name type="scientific">Phomopsis amygdali</name>
    <name type="common">Fusicoccum amygdali</name>
    <dbReference type="NCBI Taxonomy" id="1214568"/>
    <lineage>
        <taxon>Eukaryota</taxon>
        <taxon>Fungi</taxon>
        <taxon>Dikarya</taxon>
        <taxon>Ascomycota</taxon>
        <taxon>Pezizomycotina</taxon>
        <taxon>Sordariomycetes</taxon>
        <taxon>Sordariomycetidae</taxon>
        <taxon>Diaporthales</taxon>
        <taxon>Diaporthaceae</taxon>
        <taxon>Diaporthe</taxon>
    </lineage>
</organism>
<dbReference type="PANTHER" id="PTHR11709:SF502">
    <property type="entry name" value="MULTICOPPER OXIDASE"/>
    <property type="match status" value="1"/>
</dbReference>
<dbReference type="FunFam" id="2.60.40.420:FF:000021">
    <property type="entry name" value="Extracellular dihydrogeodin oxidase/laccase"/>
    <property type="match status" value="1"/>
</dbReference>
<dbReference type="Pfam" id="PF00394">
    <property type="entry name" value="Cu-oxidase"/>
    <property type="match status" value="1"/>
</dbReference>
<evidence type="ECO:0000256" key="2">
    <source>
        <dbReference type="ARBA" id="ARBA00022723"/>
    </source>
</evidence>
<dbReference type="GO" id="GO:0005507">
    <property type="term" value="F:copper ion binding"/>
    <property type="evidence" value="ECO:0007669"/>
    <property type="project" value="InterPro"/>
</dbReference>
<dbReference type="Proteomes" id="UP001265746">
    <property type="component" value="Unassembled WGS sequence"/>
</dbReference>
<keyword evidence="5" id="KW-0186">Copper</keyword>
<dbReference type="InterPro" id="IPR001117">
    <property type="entry name" value="Cu-oxidase_2nd"/>
</dbReference>
<dbReference type="EMBL" id="JAUJFL010000002">
    <property type="protein sequence ID" value="KAK2611581.1"/>
    <property type="molecule type" value="Genomic_DNA"/>
</dbReference>
<accession>A0AAD9SN96</accession>
<dbReference type="CDD" id="cd13901">
    <property type="entry name" value="CuRO_3_MaLCC_like"/>
    <property type="match status" value="1"/>
</dbReference>
<evidence type="ECO:0000259" key="10">
    <source>
        <dbReference type="Pfam" id="PF07732"/>
    </source>
</evidence>
<feature type="domain" description="Plastocyanin-like" evidence="10">
    <location>
        <begin position="65"/>
        <end position="180"/>
    </location>
</feature>
<evidence type="ECO:0000256" key="3">
    <source>
        <dbReference type="ARBA" id="ARBA00022737"/>
    </source>
</evidence>
<evidence type="ECO:0000256" key="4">
    <source>
        <dbReference type="ARBA" id="ARBA00023002"/>
    </source>
</evidence>
<dbReference type="GO" id="GO:0016491">
    <property type="term" value="F:oxidoreductase activity"/>
    <property type="evidence" value="ECO:0007669"/>
    <property type="project" value="UniProtKB-KW"/>
</dbReference>
<evidence type="ECO:0000256" key="5">
    <source>
        <dbReference type="ARBA" id="ARBA00023008"/>
    </source>
</evidence>
<dbReference type="Gene3D" id="2.60.40.420">
    <property type="entry name" value="Cupredoxins - blue copper proteins"/>
    <property type="match status" value="3"/>
</dbReference>
<evidence type="ECO:0000259" key="8">
    <source>
        <dbReference type="Pfam" id="PF00394"/>
    </source>
</evidence>
<dbReference type="InterPro" id="IPR011707">
    <property type="entry name" value="Cu-oxidase-like_N"/>
</dbReference>
<keyword evidence="2" id="KW-0479">Metal-binding</keyword>
<gene>
    <name evidence="11" type="ORF">N8I77_004914</name>
</gene>
<protein>
    <submittedName>
        <fullName evidence="11">Uncharacterized protein</fullName>
    </submittedName>
</protein>
<dbReference type="Pfam" id="PF07732">
    <property type="entry name" value="Cu-oxidase_3"/>
    <property type="match status" value="1"/>
</dbReference>
<keyword evidence="12" id="KW-1185">Reference proteome</keyword>
<evidence type="ECO:0000256" key="1">
    <source>
        <dbReference type="ARBA" id="ARBA00010609"/>
    </source>
</evidence>
<evidence type="ECO:0000313" key="11">
    <source>
        <dbReference type="EMBL" id="KAK2611581.1"/>
    </source>
</evidence>
<keyword evidence="3" id="KW-0677">Repeat</keyword>
<keyword evidence="6" id="KW-0325">Glycoprotein</keyword>
<keyword evidence="4" id="KW-0560">Oxidoreductase</keyword>
<dbReference type="Pfam" id="PF07731">
    <property type="entry name" value="Cu-oxidase_2"/>
    <property type="match status" value="1"/>
</dbReference>
<reference evidence="11" key="1">
    <citation type="submission" date="2023-06" db="EMBL/GenBank/DDBJ databases">
        <authorList>
            <person name="Noh H."/>
        </authorList>
    </citation>
    <scope>NUCLEOTIDE SEQUENCE</scope>
    <source>
        <strain evidence="11">DUCC20226</strain>
    </source>
</reference>
<dbReference type="PANTHER" id="PTHR11709">
    <property type="entry name" value="MULTI-COPPER OXIDASE"/>
    <property type="match status" value="1"/>
</dbReference>
<evidence type="ECO:0000256" key="7">
    <source>
        <dbReference type="SAM" id="SignalP"/>
    </source>
</evidence>
<comment type="caution">
    <text evidence="11">The sequence shown here is derived from an EMBL/GenBank/DDBJ whole genome shotgun (WGS) entry which is preliminary data.</text>
</comment>
<evidence type="ECO:0000256" key="6">
    <source>
        <dbReference type="ARBA" id="ARBA00023180"/>
    </source>
</evidence>
<comment type="similarity">
    <text evidence="1">Belongs to the multicopper oxidase family.</text>
</comment>
<dbReference type="CDD" id="cd13854">
    <property type="entry name" value="CuRO_1_MaLCC_like"/>
    <property type="match status" value="1"/>
</dbReference>
<feature type="domain" description="Plastocyanin-like" evidence="9">
    <location>
        <begin position="398"/>
        <end position="523"/>
    </location>
</feature>
<feature type="signal peptide" evidence="7">
    <location>
        <begin position="1"/>
        <end position="18"/>
    </location>
</feature>
<dbReference type="CDD" id="cd13880">
    <property type="entry name" value="CuRO_2_MaLCC_like"/>
    <property type="match status" value="1"/>
</dbReference>
<dbReference type="FunFam" id="2.60.40.420:FF:000038">
    <property type="entry name" value="Extracellular dihydrogeodin oxidase/laccase"/>
    <property type="match status" value="1"/>
</dbReference>
<evidence type="ECO:0000313" key="12">
    <source>
        <dbReference type="Proteomes" id="UP001265746"/>
    </source>
</evidence>
<feature type="domain" description="Plastocyanin-like" evidence="8">
    <location>
        <begin position="191"/>
        <end position="334"/>
    </location>
</feature>
<dbReference type="AlphaFoldDB" id="A0AAD9SN96"/>
<sequence length="558" mass="61359">MYSNSLLLLLAGLSGAFGASLQSRATACVNSASDRSCWSDGYDLSTNYYDDAPDTGVIREYWFNIENTTVAPDGVEIPAQLVNGSYPGPTIIADWGDTIVVHVSNSLQNNGTGIHFHGIRQNGTNQMDGTSGITQCPIAPGDSLTYTWRAVQYGTSWYHSHFYVQTWDGLFGGILINGPASADYDVDLGHIFLNDWYHETADSILYQAATTGPATPQNGLINGTNTYNDTSGSRFETTFEAGTRYRIRLVNAAADNHFRFMIDNHTLEVIANDLVPIVPYNTTDLSIGMGERYDIIVTAKDLTSGDFWLRSITQTSCSSNDAADNIKGIIRYDNSSTADPTTSAYSYTDSCLDEDASNLVPYLAIDASASDEISTNALGMQTIDDTTLWAFNSTVFRTKWENPTLLQVADGNDTWTRAQEVIRLPDADKWVYLVVNSPFVTDHPMHLHGHDFWVLGTGFGEFDETQTESLTLVNAPRRDSAMLPSAGYMVIALKTDNPGAWLMHCHIAWHSSAGFDVQLLERESEITYDYDTLTSTCANWNSYAAKDNIVQPDIDSGV</sequence>
<dbReference type="InterPro" id="IPR011706">
    <property type="entry name" value="Cu-oxidase_C"/>
</dbReference>
<keyword evidence="7" id="KW-0732">Signal</keyword>
<evidence type="ECO:0000259" key="9">
    <source>
        <dbReference type="Pfam" id="PF07731"/>
    </source>
</evidence>
<dbReference type="InterPro" id="IPR008972">
    <property type="entry name" value="Cupredoxin"/>
</dbReference>
<proteinExistence type="inferred from homology"/>